<dbReference type="Pfam" id="PF00856">
    <property type="entry name" value="SET"/>
    <property type="match status" value="1"/>
</dbReference>
<evidence type="ECO:0000313" key="11">
    <source>
        <dbReference type="Proteomes" id="UP000254040"/>
    </source>
</evidence>
<dbReference type="InterPro" id="IPR002110">
    <property type="entry name" value="Ankyrin_rpt"/>
</dbReference>
<evidence type="ECO:0000256" key="1">
    <source>
        <dbReference type="ARBA" id="ARBA00004286"/>
    </source>
</evidence>
<dbReference type="SUPFAM" id="SSF82199">
    <property type="entry name" value="SET domain"/>
    <property type="match status" value="1"/>
</dbReference>
<keyword evidence="2" id="KW-0158">Chromosome</keyword>
<dbReference type="RefSeq" id="WP_051190624.1">
    <property type="nucleotide sequence ID" value="NZ_CAAAJG010000030.1"/>
</dbReference>
<dbReference type="GO" id="GO:0005694">
    <property type="term" value="C:chromosome"/>
    <property type="evidence" value="ECO:0007669"/>
    <property type="project" value="UniProtKB-SubCell"/>
</dbReference>
<evidence type="ECO:0000259" key="7">
    <source>
        <dbReference type="PROSITE" id="PS50280"/>
    </source>
</evidence>
<evidence type="ECO:0000313" key="9">
    <source>
        <dbReference type="EMBL" id="STX62347.1"/>
    </source>
</evidence>
<evidence type="ECO:0000256" key="3">
    <source>
        <dbReference type="ARBA" id="ARBA00022603"/>
    </source>
</evidence>
<reference evidence="9 11" key="2">
    <citation type="submission" date="2018-06" db="EMBL/GenBank/DDBJ databases">
        <authorList>
            <consortium name="Pathogen Informatics"/>
            <person name="Doyle S."/>
        </authorList>
    </citation>
    <scope>NUCLEOTIDE SEQUENCE [LARGE SCALE GENOMIC DNA]</scope>
    <source>
        <strain evidence="9 11">NCTC12239</strain>
    </source>
</reference>
<dbReference type="SUPFAM" id="SSF48403">
    <property type="entry name" value="Ankyrin repeat"/>
    <property type="match status" value="1"/>
</dbReference>
<evidence type="ECO:0000256" key="2">
    <source>
        <dbReference type="ARBA" id="ARBA00022454"/>
    </source>
</evidence>
<dbReference type="PANTHER" id="PTHR22884">
    <property type="entry name" value="SET DOMAIN PROTEINS"/>
    <property type="match status" value="1"/>
</dbReference>
<dbReference type="Proteomes" id="UP000254040">
    <property type="component" value="Unassembled WGS sequence"/>
</dbReference>
<dbReference type="GO" id="GO:0032259">
    <property type="term" value="P:methylation"/>
    <property type="evidence" value="ECO:0007669"/>
    <property type="project" value="UniProtKB-KW"/>
</dbReference>
<dbReference type="InterPro" id="IPR001214">
    <property type="entry name" value="SET_dom"/>
</dbReference>
<dbReference type="InterPro" id="IPR050777">
    <property type="entry name" value="SET2_Histone-Lys_MeTrsfase"/>
</dbReference>
<dbReference type="SMART" id="SM00248">
    <property type="entry name" value="ANK"/>
    <property type="match status" value="4"/>
</dbReference>
<keyword evidence="4" id="KW-0808">Transferase</keyword>
<accession>A0A378JWF3</accession>
<dbReference type="EMBL" id="LNYN01000014">
    <property type="protein sequence ID" value="KTD35316.1"/>
    <property type="molecule type" value="Genomic_DNA"/>
</dbReference>
<evidence type="ECO:0000313" key="8">
    <source>
        <dbReference type="EMBL" id="KTD35316.1"/>
    </source>
</evidence>
<dbReference type="PROSITE" id="PS50280">
    <property type="entry name" value="SET"/>
    <property type="match status" value="1"/>
</dbReference>
<dbReference type="NCBIfam" id="NF043024">
    <property type="entry name" value="T4SS_AnkI"/>
    <property type="match status" value="1"/>
</dbReference>
<dbReference type="AlphaFoldDB" id="A0A378JWF3"/>
<dbReference type="SMART" id="SM00317">
    <property type="entry name" value="SET"/>
    <property type="match status" value="1"/>
</dbReference>
<evidence type="ECO:0000256" key="4">
    <source>
        <dbReference type="ARBA" id="ARBA00022679"/>
    </source>
</evidence>
<dbReference type="EMBL" id="UGOG01000001">
    <property type="protein sequence ID" value="STX62347.1"/>
    <property type="molecule type" value="Genomic_DNA"/>
</dbReference>
<keyword evidence="6" id="KW-0040">ANK repeat</keyword>
<dbReference type="Gene3D" id="2.170.270.10">
    <property type="entry name" value="SET domain"/>
    <property type="match status" value="1"/>
</dbReference>
<keyword evidence="10" id="KW-1185">Reference proteome</keyword>
<evidence type="ECO:0000256" key="6">
    <source>
        <dbReference type="PROSITE-ProRule" id="PRU00023"/>
    </source>
</evidence>
<gene>
    <name evidence="8" type="ORF">Lmor_0763</name>
    <name evidence="9" type="ORF">NCTC12239_01269</name>
</gene>
<proteinExistence type="predicted"/>
<organism evidence="9 11">
    <name type="scientific">Legionella moravica</name>
    <dbReference type="NCBI Taxonomy" id="39962"/>
    <lineage>
        <taxon>Bacteria</taxon>
        <taxon>Pseudomonadati</taxon>
        <taxon>Pseudomonadota</taxon>
        <taxon>Gammaproteobacteria</taxon>
        <taxon>Legionellales</taxon>
        <taxon>Legionellaceae</taxon>
        <taxon>Legionella</taxon>
    </lineage>
</organism>
<name>A0A378JWF3_9GAMM</name>
<sequence>MPRSNPKLSKRTQKKPKKFADFQLSLKSDKYEVKTKAIQSGKRKASSQLEGVTLFSSPKKIKAIEIKSGTRADIKSSRIQHIMNTVGIDNMDVDEYIPSPVDLSDSFAVRVVDLLKDMGGRGLFATTDIDKGTRIGFYMGEEYASTAEFERYLNTHPDADNSYAMNIGRRIIDAARKGNFTRYINFSDSQDNVEFRETVSKGVKVVEVVAIKDIREGQQILVNYNTYNENASKIYYFLNPGDGWLSACEFYEQNKACYDLWTAPDHCEAFQFKKDDQFAINQIAAAVLANQSLRRLQEMNRYEVDLPILKVNPSHQIVDFKESDTFTSLMMACYLGQSENVDWLIRHGANVDQQQNHSGNCPLFFALSGYSSEHASKNNYLKIMISLIKNNANLCVHDRADRTFLHKAIETLSTKDFKKVLNTIKSSSGSHFNELYDYIEDHDLDVVLYALKIKQLDKVQLLLEAHPEFFIPYRSRGTSRKPRQLELFQMVIQDYDKDELTSLYEMLGEDGLNLPQDLLNRLIDSDKRTGSCFSAS</sequence>
<dbReference type="Pfam" id="PF00023">
    <property type="entry name" value="Ank"/>
    <property type="match status" value="1"/>
</dbReference>
<protein>
    <submittedName>
        <fullName evidence="9">Eukaryotic huntingtin interacting protein B</fullName>
    </submittedName>
</protein>
<keyword evidence="3" id="KW-0489">Methyltransferase</keyword>
<dbReference type="GO" id="GO:0008168">
    <property type="term" value="F:methyltransferase activity"/>
    <property type="evidence" value="ECO:0007669"/>
    <property type="project" value="UniProtKB-KW"/>
</dbReference>
<dbReference type="InterPro" id="IPR036770">
    <property type="entry name" value="Ankyrin_rpt-contain_sf"/>
</dbReference>
<dbReference type="Gene3D" id="1.25.40.20">
    <property type="entry name" value="Ankyrin repeat-containing domain"/>
    <property type="match status" value="1"/>
</dbReference>
<evidence type="ECO:0000256" key="5">
    <source>
        <dbReference type="ARBA" id="ARBA00022691"/>
    </source>
</evidence>
<dbReference type="Proteomes" id="UP000054985">
    <property type="component" value="Unassembled WGS sequence"/>
</dbReference>
<reference evidence="8 10" key="1">
    <citation type="submission" date="2015-11" db="EMBL/GenBank/DDBJ databases">
        <title>Genomic analysis of 38 Legionella species identifies large and diverse effector repertoires.</title>
        <authorList>
            <person name="Burstein D."/>
            <person name="Amaro F."/>
            <person name="Zusman T."/>
            <person name="Lifshitz Z."/>
            <person name="Cohen O."/>
            <person name="Gilbert J.A."/>
            <person name="Pupko T."/>
            <person name="Shuman H.A."/>
            <person name="Segal G."/>
        </authorList>
    </citation>
    <scope>NUCLEOTIDE SEQUENCE [LARGE SCALE GENOMIC DNA]</scope>
    <source>
        <strain evidence="8 10">ATCC 43877</strain>
    </source>
</reference>
<evidence type="ECO:0000313" key="10">
    <source>
        <dbReference type="Proteomes" id="UP000054985"/>
    </source>
</evidence>
<dbReference type="STRING" id="39962.Lmor_0763"/>
<dbReference type="PROSITE" id="PS50088">
    <property type="entry name" value="ANK_REPEAT"/>
    <property type="match status" value="1"/>
</dbReference>
<keyword evidence="5" id="KW-0949">S-adenosyl-L-methionine</keyword>
<dbReference type="InterPro" id="IPR046341">
    <property type="entry name" value="SET_dom_sf"/>
</dbReference>
<feature type="domain" description="SET" evidence="7">
    <location>
        <begin position="99"/>
        <end position="225"/>
    </location>
</feature>
<feature type="repeat" description="ANK" evidence="6">
    <location>
        <begin position="324"/>
        <end position="356"/>
    </location>
</feature>
<comment type="subcellular location">
    <subcellularLocation>
        <location evidence="1">Chromosome</location>
    </subcellularLocation>
</comment>